<gene>
    <name evidence="4" type="ORF">BOVATA_044280</name>
</gene>
<dbReference type="Proteomes" id="UP000236319">
    <property type="component" value="Unassembled WGS sequence"/>
</dbReference>
<dbReference type="GeneID" id="39876705"/>
<keyword evidence="3" id="KW-1133">Transmembrane helix</keyword>
<comment type="caution">
    <text evidence="4">The sequence shown here is derived from an EMBL/GenBank/DDBJ whole genome shotgun (WGS) entry which is preliminary data.</text>
</comment>
<dbReference type="PANTHER" id="PTHR18976">
    <property type="entry name" value="APOLIPOPROTEIN"/>
    <property type="match status" value="1"/>
</dbReference>
<evidence type="ECO:0000256" key="2">
    <source>
        <dbReference type="SAM" id="MobiDB-lite"/>
    </source>
</evidence>
<organism evidence="4 5">
    <name type="scientific">Babesia ovata</name>
    <dbReference type="NCBI Taxonomy" id="189622"/>
    <lineage>
        <taxon>Eukaryota</taxon>
        <taxon>Sar</taxon>
        <taxon>Alveolata</taxon>
        <taxon>Apicomplexa</taxon>
        <taxon>Aconoidasida</taxon>
        <taxon>Piroplasmida</taxon>
        <taxon>Babesiidae</taxon>
        <taxon>Babesia</taxon>
    </lineage>
</organism>
<dbReference type="PANTHER" id="PTHR18976:SF34">
    <property type="entry name" value="LIPID-BINDING PROTEIN"/>
    <property type="match status" value="1"/>
</dbReference>
<accession>A0A2H6KIW4</accession>
<protein>
    <recommendedName>
        <fullName evidence="6">C3H1-type domain-containing protein</fullName>
    </recommendedName>
</protein>
<reference evidence="4 5" key="1">
    <citation type="journal article" date="2017" name="BMC Genomics">
        <title>Whole-genome assembly of Babesia ovata and comparative genomics between closely related pathogens.</title>
        <authorList>
            <person name="Yamagishi J."/>
            <person name="Asada M."/>
            <person name="Hakimi H."/>
            <person name="Tanaka T.Q."/>
            <person name="Sugimoto C."/>
            <person name="Kawazu S."/>
        </authorList>
    </citation>
    <scope>NUCLEOTIDE SEQUENCE [LARGE SCALE GENOMIC DNA]</scope>
    <source>
        <strain evidence="4 5">Miyake</strain>
    </source>
</reference>
<sequence length="1615" mass="180927">MSFLHGVLESVKDDDNVTTYDKYIDNKDHQLQKLLDSLQSSIGQGRSVFGERVEEVNGRTLSVINALGELITDKIDSYATNVLSGHPSKELQQQLREWTSVLGSINDHIKSNIITNVSKLDPALSDKITREIEPVRKVVAQLRGVATDPHFTGHPEFVDTTLEKQRINVETKIVNESRELKRKLRTQLENILSKIDSLRTIRTNHFVYLKKAVKAAKADAEKLVERFNEDYKIQIIQRIIRLKDGMTEIYRGESGKCPLENDVEAINTKLGDINSKLGKYVSKLSDSMHKTGVVVDSVKTLVNKITGFANDHQGSWKANMKELSDDIKQKADDLSNDFSKAKNHVKQFVDEAQLKVKELDEKVMKDLEGLKENIHNNVHSYFQTQLSAVIEGIKAAAIGGTKGVDKLLNDMKKYSAVKGLLTAAKKDTSFANALEYALKSLKTNLNNQLPSNGKQNKLINALSDDINGRVDGAFPSQGYVGDSLDLFQKMKDFSAAKNNIANAISDVNKHGLETFDGNLGTSYVSPLKTLSTNITKNVDDLSKTVWQTTQHINAYLKDLKDVKIGERIAAIRQNIDILQSATLSSVIGDDITTVLAKIEKLEDLPEAVEDAKSMALQKMDHLDDAIKQIKNNIEIVDTLVTDADAALVRAIDDTQQALIEVNETARQAVSQLQENIINKVSEAFTFVRSAVRSLFSTSHAADLQALRALVDQQLREVQKIVDADAVTGVKGMLNKMNELFKGKYLNPDELKKPVEPRMFNTVSLEFKEIADCLLQYVESQVKTPNEDPKQAATPNTESNKVNDIQGKLDKLLDYLKRITFDELKRPYNFDHNSDELLENLKTSVTNLTSSNFHGFHNPLLLDALKSGMDKFTAELSRAYVNRYSGCKPVTEWERDEKDPQTQELKKVLSTEGRNCAKVCLTILETMNHDLDILKKYCVDKWYSKQIYAASSLGSFLHKCGYGVASLDSRQDNELDKNVSGGKITTLLIRDHNHVYNKQEDTKNALQIIFKDHLRNYYEVCHIATSFAKKTPCNVYEMLCWLTALPHHPVYIDLLSDGFDDLFDKVEKTDAAESDADGPSFTSLEDLSLKAYPRNITHSDLHDAITHITYMAPTLLTTVLGTGDAETTYAVEFHSNILNLTYPSRAVDCLHTFLDILRRLLPVLKFVYGQCGVAAKEYGWANCLYGKDISTTKSQCTNHSKCKANDQPSSQPTCQANTKPICQPTSPLMSYLTDSLPGHLPHQVTSVGCTSKCSTCPGSKPGMPCLTPLGFRGFSGSTKSGRDLCDILNKFLDYTELRSPLCMVPIPPKTLPEHFDFALSLVKGWHHSKMSTTSSIKQHVVSSIKRLSIDLYNEPSKLTDALRDAYRSRHYQYDDKSHRPLYADVSSLAMTPACNDPVGKPLCAPYLSSICSDTYYYLAQKHSNLYLNWAIYLPWTFWNLLNNLYNAFCGITCADWGCRGCLRGDKCRSGKHGVVEDEKQDAICQCHSVVECKGVSSTFYQYGFSFGEASTLNGETPKKCSDFCSQLRNVLHSEYFQKLFEECDNFLKAIRWPFMLTLLALWSLSLLYLLHIAVVRLDVLRIRSHLRSPASHRIAAQSLLAVAKVGKIANVKYFSP</sequence>
<feature type="region of interest" description="Disordered" evidence="2">
    <location>
        <begin position="783"/>
        <end position="802"/>
    </location>
</feature>
<evidence type="ECO:0000256" key="1">
    <source>
        <dbReference type="SAM" id="Coils"/>
    </source>
</evidence>
<evidence type="ECO:0008006" key="6">
    <source>
        <dbReference type="Google" id="ProtNLM"/>
    </source>
</evidence>
<proteinExistence type="predicted"/>
<keyword evidence="5" id="KW-1185">Reference proteome</keyword>
<evidence type="ECO:0000313" key="5">
    <source>
        <dbReference type="Proteomes" id="UP000236319"/>
    </source>
</evidence>
<keyword evidence="1" id="KW-0175">Coiled coil</keyword>
<evidence type="ECO:0000256" key="3">
    <source>
        <dbReference type="SAM" id="Phobius"/>
    </source>
</evidence>
<feature type="compositionally biased region" description="Polar residues" evidence="2">
    <location>
        <begin position="792"/>
        <end position="802"/>
    </location>
</feature>
<keyword evidence="3" id="KW-0472">Membrane</keyword>
<evidence type="ECO:0000313" key="4">
    <source>
        <dbReference type="EMBL" id="GBE62935.1"/>
    </source>
</evidence>
<dbReference type="InterPro" id="IPR050163">
    <property type="entry name" value="Apolipoprotein_A1/A4/E"/>
</dbReference>
<dbReference type="EMBL" id="BDSA01000009">
    <property type="protein sequence ID" value="GBE62935.1"/>
    <property type="molecule type" value="Genomic_DNA"/>
</dbReference>
<dbReference type="OrthoDB" id="295473at2759"/>
<feature type="transmembrane region" description="Helical" evidence="3">
    <location>
        <begin position="1551"/>
        <end position="1576"/>
    </location>
</feature>
<feature type="coiled-coil region" evidence="1">
    <location>
        <begin position="174"/>
        <end position="230"/>
    </location>
</feature>
<name>A0A2H6KIW4_9APIC</name>
<keyword evidence="3" id="KW-0812">Transmembrane</keyword>
<dbReference type="RefSeq" id="XP_028869178.1">
    <property type="nucleotide sequence ID" value="XM_029013345.1"/>
</dbReference>
<dbReference type="VEuPathDB" id="PiroplasmaDB:BOVATA_044280"/>
<dbReference type="Gene3D" id="1.20.5.1230">
    <property type="entry name" value="Apolipoprotein A-I"/>
    <property type="match status" value="1"/>
</dbReference>